<name>A0AAW1JWQ1_POPJA</name>
<reference evidence="3 4" key="1">
    <citation type="journal article" date="2024" name="BMC Genomics">
        <title>De novo assembly and annotation of Popillia japonica's genome with initial clues to its potential as an invasive pest.</title>
        <authorList>
            <person name="Cucini C."/>
            <person name="Boschi S."/>
            <person name="Funari R."/>
            <person name="Cardaioli E."/>
            <person name="Iannotti N."/>
            <person name="Marturano G."/>
            <person name="Paoli F."/>
            <person name="Bruttini M."/>
            <person name="Carapelli A."/>
            <person name="Frati F."/>
            <person name="Nardi F."/>
        </authorList>
    </citation>
    <scope>NUCLEOTIDE SEQUENCE [LARGE SCALE GENOMIC DNA]</scope>
    <source>
        <strain evidence="3">DMR45628</strain>
    </source>
</reference>
<feature type="region of interest" description="Disordered" evidence="1">
    <location>
        <begin position="628"/>
        <end position="725"/>
    </location>
</feature>
<accession>A0AAW1JWQ1</accession>
<evidence type="ECO:0000256" key="1">
    <source>
        <dbReference type="SAM" id="MobiDB-lite"/>
    </source>
</evidence>
<dbReference type="PANTHER" id="PTHR21494">
    <property type="entry name" value="ACTIVATING SIGNAL COINTEGRATOR 1 COMPLEX SUBUNIT 2 ASC-1 COMPLEX SUBUNIT P100"/>
    <property type="match status" value="1"/>
</dbReference>
<dbReference type="CDD" id="cd14364">
    <property type="entry name" value="CUE_ASCC2"/>
    <property type="match status" value="1"/>
</dbReference>
<dbReference type="InterPro" id="IPR052586">
    <property type="entry name" value="ASCC2"/>
</dbReference>
<dbReference type="PROSITE" id="PS51140">
    <property type="entry name" value="CUE"/>
    <property type="match status" value="1"/>
</dbReference>
<comment type="caution">
    <text evidence="3">The sequence shown here is derived from an EMBL/GenBank/DDBJ whole genome shotgun (WGS) entry which is preliminary data.</text>
</comment>
<organism evidence="3 4">
    <name type="scientific">Popillia japonica</name>
    <name type="common">Japanese beetle</name>
    <dbReference type="NCBI Taxonomy" id="7064"/>
    <lineage>
        <taxon>Eukaryota</taxon>
        <taxon>Metazoa</taxon>
        <taxon>Ecdysozoa</taxon>
        <taxon>Arthropoda</taxon>
        <taxon>Hexapoda</taxon>
        <taxon>Insecta</taxon>
        <taxon>Pterygota</taxon>
        <taxon>Neoptera</taxon>
        <taxon>Endopterygota</taxon>
        <taxon>Coleoptera</taxon>
        <taxon>Polyphaga</taxon>
        <taxon>Scarabaeiformia</taxon>
        <taxon>Scarabaeidae</taxon>
        <taxon>Rutelinae</taxon>
        <taxon>Popillia</taxon>
    </lineage>
</organism>
<evidence type="ECO:0000259" key="2">
    <source>
        <dbReference type="PROSITE" id="PS51140"/>
    </source>
</evidence>
<dbReference type="InterPro" id="IPR003892">
    <property type="entry name" value="CUE"/>
</dbReference>
<dbReference type="SMART" id="SM00546">
    <property type="entry name" value="CUE"/>
    <property type="match status" value="1"/>
</dbReference>
<sequence length="725" mass="84902">MDFICRQRNFFQNPNKLPLNELQLEVKIVRRKKKIPNDKNIDDIKDTLSKNYDTRVEKKPALHPYWIQKGHSYYKYQAYYSEVPKEENELFISSNKAFLGNLQFLLQCTYHQFWNYVIFEPHFKTILRSYLFNPVQMYELKYLEGEYLALYDDIYNKVAMIYLRMLTCKESNVEFMSEETILKLLDTHNIINYVDIMNLLLLYNKTNSKLINRIDNLFFSDKQKTKYTKELVNILNHFLLVFEMVGGQICGFEQNSVVIPIGIRSKPSVFDPFWLEEVVTYLLDTAATLNSLLSYCPPAIESAFSRRLPYRLTYFYNRIYPALYEMMHDRSNLPPNWPCMKTRILDHIAMSRKEFVNAFHAIVTRFIDDIIQTLGDNEKQDACLERYISVISAALEDELFIFDYHHTHQIDLQLQTLADFHPQMDHMRTNYILECLSTLPTLEKLKEQKVEKKTELNFTLPTTVQETSSRNEENQKHTYTEAEILDLTKSIADTLPHLGDGFIRECLIAYNYNTSEVISAILDERLPLRLDALPRGLIYVPPEPAPEQPTLAYTGKRPDYKDATQLLNDKSEMEDVKKFVLKVSNISYDPYDDEYDDRYDDEPVLRFYDKTDESSMYEHMGKRFEEYELVSDPSESSSEEEQDQAGAAKPKNAFCEDPAILRAKREAGRGGRGRSHDVVGKPKGQGQDKNVLHNREKKNVHKSSRANHSRKSGAQWKRNKGMIPS</sequence>
<dbReference type="Pfam" id="PF02845">
    <property type="entry name" value="CUE"/>
    <property type="match status" value="1"/>
</dbReference>
<dbReference type="SUPFAM" id="SSF46934">
    <property type="entry name" value="UBA-like"/>
    <property type="match status" value="1"/>
</dbReference>
<dbReference type="Gene3D" id="1.10.8.10">
    <property type="entry name" value="DNA helicase RuvA subunit, C-terminal domain"/>
    <property type="match status" value="1"/>
</dbReference>
<feature type="compositionally biased region" description="Basic residues" evidence="1">
    <location>
        <begin position="695"/>
        <end position="711"/>
    </location>
</feature>
<dbReference type="GO" id="GO:0006355">
    <property type="term" value="P:regulation of DNA-templated transcription"/>
    <property type="evidence" value="ECO:0007669"/>
    <property type="project" value="TreeGrafter"/>
</dbReference>
<feature type="compositionally biased region" description="Basic and acidic residues" evidence="1">
    <location>
        <begin position="663"/>
        <end position="680"/>
    </location>
</feature>
<dbReference type="InterPro" id="IPR009060">
    <property type="entry name" value="UBA-like_sf"/>
</dbReference>
<dbReference type="PANTHER" id="PTHR21494:SF0">
    <property type="entry name" value="ACTIVATING SIGNAL COINTEGRATOR 1 COMPLEX SUBUNIT 2"/>
    <property type="match status" value="1"/>
</dbReference>
<evidence type="ECO:0000313" key="3">
    <source>
        <dbReference type="EMBL" id="KAK9708946.1"/>
    </source>
</evidence>
<dbReference type="Proteomes" id="UP001458880">
    <property type="component" value="Unassembled WGS sequence"/>
</dbReference>
<dbReference type="EMBL" id="JASPKY010000319">
    <property type="protein sequence ID" value="KAK9708946.1"/>
    <property type="molecule type" value="Genomic_DNA"/>
</dbReference>
<feature type="domain" description="CUE" evidence="2">
    <location>
        <begin position="483"/>
        <end position="526"/>
    </location>
</feature>
<proteinExistence type="predicted"/>
<keyword evidence="4" id="KW-1185">Reference proteome</keyword>
<dbReference type="InterPro" id="IPR041800">
    <property type="entry name" value="ASCC2_CUE"/>
</dbReference>
<dbReference type="GO" id="GO:0043130">
    <property type="term" value="F:ubiquitin binding"/>
    <property type="evidence" value="ECO:0007669"/>
    <property type="project" value="InterPro"/>
</dbReference>
<evidence type="ECO:0000313" key="4">
    <source>
        <dbReference type="Proteomes" id="UP001458880"/>
    </source>
</evidence>
<protein>
    <submittedName>
        <fullName evidence="3">CUE domain</fullName>
    </submittedName>
</protein>
<dbReference type="AlphaFoldDB" id="A0AAW1JWQ1"/>
<gene>
    <name evidence="3" type="ORF">QE152_g26898</name>
</gene>